<feature type="transmembrane region" description="Helical" evidence="1">
    <location>
        <begin position="196"/>
        <end position="216"/>
    </location>
</feature>
<feature type="transmembrane region" description="Helical" evidence="1">
    <location>
        <begin position="51"/>
        <end position="76"/>
    </location>
</feature>
<dbReference type="Proteomes" id="UP000654304">
    <property type="component" value="Unassembled WGS sequence"/>
</dbReference>
<organism evidence="3 4">
    <name type="scientific">Undibacterium curvum</name>
    <dbReference type="NCBI Taxonomy" id="2762294"/>
    <lineage>
        <taxon>Bacteria</taxon>
        <taxon>Pseudomonadati</taxon>
        <taxon>Pseudomonadota</taxon>
        <taxon>Betaproteobacteria</taxon>
        <taxon>Burkholderiales</taxon>
        <taxon>Oxalobacteraceae</taxon>
        <taxon>Undibacterium</taxon>
    </lineage>
</organism>
<evidence type="ECO:0000313" key="4">
    <source>
        <dbReference type="Proteomes" id="UP000654304"/>
    </source>
</evidence>
<name>A0ABR7A427_9BURK</name>
<dbReference type="InterPro" id="IPR012171">
    <property type="entry name" value="Fatty_acid_desaturase"/>
</dbReference>
<feature type="domain" description="Fatty acid desaturase" evidence="2">
    <location>
        <begin position="66"/>
        <end position="287"/>
    </location>
</feature>
<proteinExistence type="predicted"/>
<dbReference type="PANTHER" id="PTHR19353:SF19">
    <property type="entry name" value="DELTA(5) FATTY ACID DESATURASE C-RELATED"/>
    <property type="match status" value="1"/>
</dbReference>
<dbReference type="InterPro" id="IPR005804">
    <property type="entry name" value="FA_desaturase_dom"/>
</dbReference>
<reference evidence="3 4" key="1">
    <citation type="submission" date="2020-08" db="EMBL/GenBank/DDBJ databases">
        <title>Novel species isolated from subtropical streams in China.</title>
        <authorList>
            <person name="Lu H."/>
        </authorList>
    </citation>
    <scope>NUCLEOTIDE SEQUENCE [LARGE SCALE GENOMIC DNA]</scope>
    <source>
        <strain evidence="3 4">CY22W</strain>
    </source>
</reference>
<keyword evidence="1" id="KW-1133">Transmembrane helix</keyword>
<evidence type="ECO:0000313" key="3">
    <source>
        <dbReference type="EMBL" id="MBC3931643.1"/>
    </source>
</evidence>
<accession>A0ABR7A427</accession>
<gene>
    <name evidence="3" type="ORF">H8K43_08175</name>
</gene>
<keyword evidence="4" id="KW-1185">Reference proteome</keyword>
<dbReference type="EMBL" id="JACOGD010000003">
    <property type="protein sequence ID" value="MBC3931643.1"/>
    <property type="molecule type" value="Genomic_DNA"/>
</dbReference>
<evidence type="ECO:0000259" key="2">
    <source>
        <dbReference type="Pfam" id="PF00487"/>
    </source>
</evidence>
<sequence>MTRVTPTPQGSTSIFADIHFLRKEIQAEGLDTKGILKINVWRALADACTDWILIFACVWLVYAVSWWLALIAVPLLGGRQRALGNLLHDAVHRNLSRNVTINTLITNCLIAPPMMSNFRNYTEVHLQHHMKLGGEQDPESFLPAYGTTWKSWTGAFLKSFFSPTTWIYSALGVLVYGLSVESFAYIVLWWTVVTGSLGLAISWEFAWTFVALWFIARASTFHGFTAFRTLCDHWALAPGGVFSRSREVATNNLLRWFIHPYNNCFHLSHHLMPGIPYYHLPQAHQLFQKTKIFREQAIVCDAYFFGPKAVIRYKTVKVESTAF</sequence>
<feature type="transmembrane region" description="Helical" evidence="1">
    <location>
        <begin position="166"/>
        <end position="190"/>
    </location>
</feature>
<comment type="caution">
    <text evidence="3">The sequence shown here is derived from an EMBL/GenBank/DDBJ whole genome shotgun (WGS) entry which is preliminary data.</text>
</comment>
<keyword evidence="1" id="KW-0472">Membrane</keyword>
<protein>
    <submittedName>
        <fullName evidence="3">Fatty acid desaturase</fullName>
    </submittedName>
</protein>
<dbReference type="PANTHER" id="PTHR19353">
    <property type="entry name" value="FATTY ACID DESATURASE 2"/>
    <property type="match status" value="1"/>
</dbReference>
<keyword evidence="1" id="KW-0812">Transmembrane</keyword>
<dbReference type="Pfam" id="PF00487">
    <property type="entry name" value="FA_desaturase"/>
    <property type="match status" value="1"/>
</dbReference>
<dbReference type="RefSeq" id="WP_186903358.1">
    <property type="nucleotide sequence ID" value="NZ_JACOGD010000003.1"/>
</dbReference>
<evidence type="ECO:0000256" key="1">
    <source>
        <dbReference type="SAM" id="Phobius"/>
    </source>
</evidence>